<proteinExistence type="predicted"/>
<evidence type="ECO:0000256" key="1">
    <source>
        <dbReference type="SAM" id="Phobius"/>
    </source>
</evidence>
<feature type="transmembrane region" description="Helical" evidence="1">
    <location>
        <begin position="141"/>
        <end position="162"/>
    </location>
</feature>
<feature type="transmembrane region" description="Helical" evidence="1">
    <location>
        <begin position="250"/>
        <end position="273"/>
    </location>
</feature>
<dbReference type="AlphaFoldDB" id="A0A9D1A5K7"/>
<keyword evidence="1" id="KW-0472">Membrane</keyword>
<sequence length="400" mass="41786">MRNVHPFLACFFVAAAAAFFTGFTGICGIGTVTAWGAAREEAAGAGGFTLEDFQTEEIDEFLSGLSGTYGETISFRGIMEELLAGNLDQAAEDGAKAVGEALFSEVRTNAALMGQIVALALVGAVFSSFSEIFGAGHLSETGFYVIYLCIMAFLAASFYASIQVAEEVAGDILEFMRLMLPAYFLAVTMAGGAITSAAVCGFTFGAISLVQGVVCGLLLPLMRIYMPLVLAANLFKEDMISRLTELLRVLISWTMKTLFGIVVGFHLIQGLVLPQADALKNSAAMRLVEMIPGVGSGAGAVSQIVMGSGILIKNTAGAAAVVVLLFLAAVPVLKLLLLMALYYLAAAAMQPVCDKRLVSCMAQAAKGHGMLLGIVGYSLALFAVTIAILCISTNASYYAG</sequence>
<accession>A0A9D1A5K7</accession>
<dbReference type="InterPro" id="IPR014194">
    <property type="entry name" value="Spore_III_AE"/>
</dbReference>
<name>A0A9D1A5K7_9FIRM</name>
<feature type="transmembrane region" description="Helical" evidence="1">
    <location>
        <begin position="182"/>
        <end position="202"/>
    </location>
</feature>
<protein>
    <submittedName>
        <fullName evidence="2">Stage III sporulation protein AE</fullName>
    </submittedName>
</protein>
<gene>
    <name evidence="2" type="ORF">IAB28_08130</name>
</gene>
<evidence type="ECO:0000313" key="3">
    <source>
        <dbReference type="Proteomes" id="UP000824250"/>
    </source>
</evidence>
<comment type="caution">
    <text evidence="2">The sequence shown here is derived from an EMBL/GenBank/DDBJ whole genome shotgun (WGS) entry which is preliminary data.</text>
</comment>
<feature type="transmembrane region" description="Helical" evidence="1">
    <location>
        <begin position="318"/>
        <end position="349"/>
    </location>
</feature>
<keyword evidence="1" id="KW-0812">Transmembrane</keyword>
<organism evidence="2 3">
    <name type="scientific">Candidatus Copromonas faecavium</name>
    <name type="common">nom. illeg.</name>
    <dbReference type="NCBI Taxonomy" id="2840740"/>
    <lineage>
        <taxon>Bacteria</taxon>
        <taxon>Bacillati</taxon>
        <taxon>Bacillota</taxon>
        <taxon>Clostridia</taxon>
        <taxon>Lachnospirales</taxon>
        <taxon>Lachnospiraceae</taxon>
        <taxon>Candidatus Copromonas (nom. illeg.)</taxon>
    </lineage>
</organism>
<dbReference type="Pfam" id="PF09546">
    <property type="entry name" value="Spore_III_AE"/>
    <property type="match status" value="1"/>
</dbReference>
<feature type="transmembrane region" description="Helical" evidence="1">
    <location>
        <begin position="110"/>
        <end position="129"/>
    </location>
</feature>
<feature type="transmembrane region" description="Helical" evidence="1">
    <location>
        <begin position="370"/>
        <end position="399"/>
    </location>
</feature>
<dbReference type="Proteomes" id="UP000824250">
    <property type="component" value="Unassembled WGS sequence"/>
</dbReference>
<reference evidence="2" key="1">
    <citation type="submission" date="2020-10" db="EMBL/GenBank/DDBJ databases">
        <authorList>
            <person name="Gilroy R."/>
        </authorList>
    </citation>
    <scope>NUCLEOTIDE SEQUENCE</scope>
    <source>
        <strain evidence="2">CHK180-2868</strain>
    </source>
</reference>
<feature type="transmembrane region" description="Helical" evidence="1">
    <location>
        <begin position="209"/>
        <end position="230"/>
    </location>
</feature>
<feature type="transmembrane region" description="Helical" evidence="1">
    <location>
        <begin position="294"/>
        <end position="312"/>
    </location>
</feature>
<evidence type="ECO:0000313" key="2">
    <source>
        <dbReference type="EMBL" id="HIR05915.1"/>
    </source>
</evidence>
<dbReference type="EMBL" id="DVGC01000045">
    <property type="protein sequence ID" value="HIR05915.1"/>
    <property type="molecule type" value="Genomic_DNA"/>
</dbReference>
<reference evidence="2" key="2">
    <citation type="journal article" date="2021" name="PeerJ">
        <title>Extensive microbial diversity within the chicken gut microbiome revealed by metagenomics and culture.</title>
        <authorList>
            <person name="Gilroy R."/>
            <person name="Ravi A."/>
            <person name="Getino M."/>
            <person name="Pursley I."/>
            <person name="Horton D.L."/>
            <person name="Alikhan N.F."/>
            <person name="Baker D."/>
            <person name="Gharbi K."/>
            <person name="Hall N."/>
            <person name="Watson M."/>
            <person name="Adriaenssens E.M."/>
            <person name="Foster-Nyarko E."/>
            <person name="Jarju S."/>
            <person name="Secka A."/>
            <person name="Antonio M."/>
            <person name="Oren A."/>
            <person name="Chaudhuri R.R."/>
            <person name="La Ragione R."/>
            <person name="Hildebrand F."/>
            <person name="Pallen M.J."/>
        </authorList>
    </citation>
    <scope>NUCLEOTIDE SEQUENCE</scope>
    <source>
        <strain evidence="2">CHK180-2868</strain>
    </source>
</reference>
<keyword evidence="1" id="KW-1133">Transmembrane helix</keyword>